<dbReference type="FunFam" id="1.10.20.10:FF:000025">
    <property type="entry name" value="Transcription initiation factor TFIID subunit 11"/>
    <property type="match status" value="1"/>
</dbReference>
<dbReference type="AlphaFoldDB" id="A0A8S3YNJ0"/>
<comment type="similarity">
    <text evidence="2">Belongs to the TAF11 family.</text>
</comment>
<feature type="compositionally biased region" description="Low complexity" evidence="6">
    <location>
        <begin position="10"/>
        <end position="24"/>
    </location>
</feature>
<proteinExistence type="inferred from homology"/>
<dbReference type="Proteomes" id="UP000678393">
    <property type="component" value="Unassembled WGS sequence"/>
</dbReference>
<dbReference type="InterPro" id="IPR045127">
    <property type="entry name" value="TAF11-like"/>
</dbReference>
<keyword evidence="4" id="KW-0804">Transcription</keyword>
<evidence type="ECO:0000256" key="1">
    <source>
        <dbReference type="ARBA" id="ARBA00004123"/>
    </source>
</evidence>
<comment type="caution">
    <text evidence="8">The sequence shown here is derived from an EMBL/GenBank/DDBJ whole genome shotgun (WGS) entry which is preliminary data.</text>
</comment>
<feature type="compositionally biased region" description="Low complexity" evidence="6">
    <location>
        <begin position="134"/>
        <end position="145"/>
    </location>
</feature>
<dbReference type="GO" id="GO:0016251">
    <property type="term" value="F:RNA polymerase II general transcription initiation factor activity"/>
    <property type="evidence" value="ECO:0007669"/>
    <property type="project" value="TreeGrafter"/>
</dbReference>
<feature type="compositionally biased region" description="Basic and acidic residues" evidence="6">
    <location>
        <begin position="92"/>
        <end position="107"/>
    </location>
</feature>
<name>A0A8S3YNJ0_9EUPU</name>
<evidence type="ECO:0000256" key="3">
    <source>
        <dbReference type="ARBA" id="ARBA00023015"/>
    </source>
</evidence>
<evidence type="ECO:0000256" key="5">
    <source>
        <dbReference type="ARBA" id="ARBA00023242"/>
    </source>
</evidence>
<accession>A0A8S3YNJ0</accession>
<sequence length="280" mass="31097">MNHEHDVPESTAVTVTDVSSRSSSPLRDLKECEHMTSSPSDSPMTSPHTVSSPSHGDDHKDMLQLLTDGNNEYPSKSSPLSTPEKQVSDTSKNSENEITPEKERTSSDKLSPTSGQHVDEKPSPTVKSSHSEKAGPSSSPVAGPSQEKKRKLEISDYEMKQAVKKHQKQEEERMKMQVLVSNFSEEQLNRYEMFRRATFPKAAIKRLMQNITGSSVSQNVVIAMSGISKVFVGEVIETALDVMEKWHDSGPLQPCHLREAVRILKAKSLIPTTKSKKILF</sequence>
<dbReference type="GO" id="GO:0051123">
    <property type="term" value="P:RNA polymerase II preinitiation complex assembly"/>
    <property type="evidence" value="ECO:0007669"/>
    <property type="project" value="InterPro"/>
</dbReference>
<evidence type="ECO:0000259" key="7">
    <source>
        <dbReference type="Pfam" id="PF04719"/>
    </source>
</evidence>
<dbReference type="SUPFAM" id="SSF47113">
    <property type="entry name" value="Histone-fold"/>
    <property type="match status" value="1"/>
</dbReference>
<keyword evidence="9" id="KW-1185">Reference proteome</keyword>
<feature type="domain" description="TAFII28-like protein" evidence="7">
    <location>
        <begin position="178"/>
        <end position="262"/>
    </location>
</feature>
<dbReference type="InterPro" id="IPR009072">
    <property type="entry name" value="Histone-fold"/>
</dbReference>
<evidence type="ECO:0000256" key="2">
    <source>
        <dbReference type="ARBA" id="ARBA00009788"/>
    </source>
</evidence>
<dbReference type="GO" id="GO:0046982">
    <property type="term" value="F:protein heterodimerization activity"/>
    <property type="evidence" value="ECO:0007669"/>
    <property type="project" value="InterPro"/>
</dbReference>
<gene>
    <name evidence="8" type="ORF">CUNI_LOCUS3576</name>
</gene>
<keyword evidence="5" id="KW-0539">Nucleus</keyword>
<evidence type="ECO:0000313" key="8">
    <source>
        <dbReference type="EMBL" id="CAG5118018.1"/>
    </source>
</evidence>
<dbReference type="InterPro" id="IPR006809">
    <property type="entry name" value="TAFII28_dom"/>
</dbReference>
<dbReference type="GO" id="GO:0005669">
    <property type="term" value="C:transcription factor TFIID complex"/>
    <property type="evidence" value="ECO:0007669"/>
    <property type="project" value="InterPro"/>
</dbReference>
<dbReference type="Pfam" id="PF04719">
    <property type="entry name" value="TAFII28"/>
    <property type="match status" value="1"/>
</dbReference>
<comment type="subcellular location">
    <subcellularLocation>
        <location evidence="1">Nucleus</location>
    </subcellularLocation>
</comment>
<feature type="region of interest" description="Disordered" evidence="6">
    <location>
        <begin position="1"/>
        <end position="150"/>
    </location>
</feature>
<dbReference type="PANTHER" id="PTHR13218">
    <property type="entry name" value="TRANSCRIPTION INITIATION FACTOR TFIID SUBUNIT 11-RELATED"/>
    <property type="match status" value="1"/>
</dbReference>
<evidence type="ECO:0000256" key="4">
    <source>
        <dbReference type="ARBA" id="ARBA00023163"/>
    </source>
</evidence>
<dbReference type="Gene3D" id="1.10.20.10">
    <property type="entry name" value="Histone, subunit A"/>
    <property type="match status" value="1"/>
</dbReference>
<dbReference type="CDD" id="cd08048">
    <property type="entry name" value="HFD_TAF11"/>
    <property type="match status" value="1"/>
</dbReference>
<protein>
    <recommendedName>
        <fullName evidence="7">TAFII28-like protein domain-containing protein</fullName>
    </recommendedName>
</protein>
<dbReference type="PANTHER" id="PTHR13218:SF8">
    <property type="entry name" value="TRANSCRIPTION INITIATION FACTOR TFIID SUBUNIT 11"/>
    <property type="match status" value="1"/>
</dbReference>
<feature type="compositionally biased region" description="Polar residues" evidence="6">
    <location>
        <begin position="67"/>
        <end position="91"/>
    </location>
</feature>
<evidence type="ECO:0000256" key="6">
    <source>
        <dbReference type="SAM" id="MobiDB-lite"/>
    </source>
</evidence>
<keyword evidence="3" id="KW-0805">Transcription regulation</keyword>
<organism evidence="8 9">
    <name type="scientific">Candidula unifasciata</name>
    <dbReference type="NCBI Taxonomy" id="100452"/>
    <lineage>
        <taxon>Eukaryota</taxon>
        <taxon>Metazoa</taxon>
        <taxon>Spiralia</taxon>
        <taxon>Lophotrochozoa</taxon>
        <taxon>Mollusca</taxon>
        <taxon>Gastropoda</taxon>
        <taxon>Heterobranchia</taxon>
        <taxon>Euthyneura</taxon>
        <taxon>Panpulmonata</taxon>
        <taxon>Eupulmonata</taxon>
        <taxon>Stylommatophora</taxon>
        <taxon>Helicina</taxon>
        <taxon>Helicoidea</taxon>
        <taxon>Geomitridae</taxon>
        <taxon>Candidula</taxon>
    </lineage>
</organism>
<reference evidence="8" key="1">
    <citation type="submission" date="2021-04" db="EMBL/GenBank/DDBJ databases">
        <authorList>
            <consortium name="Molecular Ecology Group"/>
        </authorList>
    </citation>
    <scope>NUCLEOTIDE SEQUENCE</scope>
</reference>
<dbReference type="OrthoDB" id="28335at2759"/>
<dbReference type="EMBL" id="CAJHNH020000491">
    <property type="protein sequence ID" value="CAG5118018.1"/>
    <property type="molecule type" value="Genomic_DNA"/>
</dbReference>
<evidence type="ECO:0000313" key="9">
    <source>
        <dbReference type="Proteomes" id="UP000678393"/>
    </source>
</evidence>
<feature type="compositionally biased region" description="Low complexity" evidence="6">
    <location>
        <begin position="35"/>
        <end position="49"/>
    </location>
</feature>